<dbReference type="AlphaFoldDB" id="A0A0G0BJL5"/>
<organism evidence="1 2">
    <name type="scientific">Candidatus Woesebacteria bacterium GW2011_GWC2_31_9</name>
    <dbReference type="NCBI Taxonomy" id="1618586"/>
    <lineage>
        <taxon>Bacteria</taxon>
        <taxon>Candidatus Woeseibacteriota</taxon>
    </lineage>
</organism>
<accession>A0A0G0BJL5</accession>
<gene>
    <name evidence="1" type="ORF">UR21_C0013G0026</name>
</gene>
<evidence type="ECO:0000313" key="1">
    <source>
        <dbReference type="EMBL" id="KKP31232.1"/>
    </source>
</evidence>
<proteinExistence type="predicted"/>
<comment type="caution">
    <text evidence="1">The sequence shown here is derived from an EMBL/GenBank/DDBJ whole genome shotgun (WGS) entry which is preliminary data.</text>
</comment>
<evidence type="ECO:0000313" key="2">
    <source>
        <dbReference type="Proteomes" id="UP000034803"/>
    </source>
</evidence>
<evidence type="ECO:0008006" key="3">
    <source>
        <dbReference type="Google" id="ProtNLM"/>
    </source>
</evidence>
<protein>
    <recommendedName>
        <fullName evidence="3">OmpR/PhoB-type domain-containing protein</fullName>
    </recommendedName>
</protein>
<dbReference type="EMBL" id="LBOI01000013">
    <property type="protein sequence ID" value="KKP31232.1"/>
    <property type="molecule type" value="Genomic_DNA"/>
</dbReference>
<sequence>MVETLKELGELNKKAVKDGLLLINGLSFRKDYSQLLGKPLSSLEDRFYRYLGELSTNGYVSAHVLVDKFYFLEGYELEDNRAGVDALVSRIRKKMGETTIITKQDLGYLSRRTSIETKCRDAGN</sequence>
<dbReference type="Proteomes" id="UP000034803">
    <property type="component" value="Unassembled WGS sequence"/>
</dbReference>
<name>A0A0G0BJL5_9BACT</name>
<reference evidence="1 2" key="1">
    <citation type="journal article" date="2015" name="Nature">
        <title>rRNA introns, odd ribosomes, and small enigmatic genomes across a large radiation of phyla.</title>
        <authorList>
            <person name="Brown C.T."/>
            <person name="Hug L.A."/>
            <person name="Thomas B.C."/>
            <person name="Sharon I."/>
            <person name="Castelle C.J."/>
            <person name="Singh A."/>
            <person name="Wilkins M.J."/>
            <person name="Williams K.H."/>
            <person name="Banfield J.F."/>
        </authorList>
    </citation>
    <scope>NUCLEOTIDE SEQUENCE [LARGE SCALE GENOMIC DNA]</scope>
</reference>